<evidence type="ECO:0000313" key="2">
    <source>
        <dbReference type="Proteomes" id="UP001172680"/>
    </source>
</evidence>
<dbReference type="Proteomes" id="UP001172680">
    <property type="component" value="Unassembled WGS sequence"/>
</dbReference>
<keyword evidence="2" id="KW-1185">Reference proteome</keyword>
<sequence>MEDQATSLLATLKKSSVAVDARLTQFNNLKSSIKHLRVPEGAQAPILECIKYALAAQTSSSLVSSGFSTLGHFVKRLHLQDQAGIIVAQGSKLFPILLDRLGDARESHRNAASQSLADLWPICHAEVERTIREGALTGTNARAKEMGMRWVVKMHESEGMPFKSFVPLLVANLEDADGNVRETAKSAVVDLFRNAPDHAKTDLKKQMTRHNVRSSIATYIVSQLGLPGHAEVDLKASTISVSSMPPEHVRLDHGFGDSILSERPPPTEEAPMDPLYVHTQRELEDIFRSMLPHFEGREEEHNWLKRDKAITQLRRLTKGNAPEEFHTAFAAGIKSMQEGILKAANSLRTTFSSNGCLLVQELARTMGPALDPMAEIFLQNFIKVCAATKNIAAQNGNATVDAIFSSVSYSIRLLQHVSFATQDKNVQPRTFASGWLKTLLNKHASHKALIEHSGGVREGTRSAYWVFARLWPERAHAIMDTLDPKSKQLLEKDPGNPHTSLASSQSAAGAGTLGKSVGTGSSRAELREKIAAQKREAQRKEAATQQAAKRLPERPNSAQSTFSPVKPTPARAPSALSMSQRGASSMTSLTAAAARSSVAQASSAPSGSLMAAPVRRPKRPELPRPATADPYASRNMSRRTGAAKPVTPTLSPANSPDKTTGKKSVASQSSAGAPPGRPQSPSLHTVRSKSRLGQSSHQKTASVPAAGPSSLASPDSSPSKYEDLTMVMPFGKTAAQEEPFRVRRPGIDKTMSVDSGIPNMMDGETFSMVIPSMMMPDKARSPRTSPAKATPRRSPLPVHNEDEGPMNGVMYSRSPLLRSVDSAVALDNDEVQVYEDPFTADEPETPAPETEPGKSVLEELPLNERNVERRQSSGSADTAATLSTTSEPARSPRKPGSANGEVTHDRAEVLRARRLLTSGVERIKSRSLDAHGFRRLQDLIRNNGDIWGDGSQKFGELLLALLEYLETPTANTGIKPSGTTSKAQNLKAQVLATVRAMLTLHPKESTPYHPRALCAVIAAKGSCDSTSHMAAELEKTADEIIRHGRAAECMDAVLELLDSFPSTSSSGRPSSSSSSLASLGSVADNAALTAGSTTAPAALGALSALLQRSRTASSASVSVLPPTRLTRLARTAARFLGDVAPDVRRAALELCVELHDCCRVNQKNSGDSNSNGEEVGKEFWRALGVGGEEAGEGGVGQGRLNLIAYYLARRGERLWSCEAVWLAGVDWWCWTCWRMGSIKATAFEVY</sequence>
<evidence type="ECO:0000313" key="1">
    <source>
        <dbReference type="EMBL" id="KAJ9636703.1"/>
    </source>
</evidence>
<gene>
    <name evidence="1" type="ORF">H2199_007697</name>
</gene>
<name>A0ACC2YN57_9PEZI</name>
<proteinExistence type="predicted"/>
<dbReference type="EMBL" id="JAPDRP010000024">
    <property type="protein sequence ID" value="KAJ9636703.1"/>
    <property type="molecule type" value="Genomic_DNA"/>
</dbReference>
<organism evidence="1 2">
    <name type="scientific">Coniosporium tulheliwenetii</name>
    <dbReference type="NCBI Taxonomy" id="3383036"/>
    <lineage>
        <taxon>Eukaryota</taxon>
        <taxon>Fungi</taxon>
        <taxon>Dikarya</taxon>
        <taxon>Ascomycota</taxon>
        <taxon>Pezizomycotina</taxon>
        <taxon>Dothideomycetes</taxon>
        <taxon>Dothideomycetes incertae sedis</taxon>
        <taxon>Coniosporium</taxon>
    </lineage>
</organism>
<comment type="caution">
    <text evidence="1">The sequence shown here is derived from an EMBL/GenBank/DDBJ whole genome shotgun (WGS) entry which is preliminary data.</text>
</comment>
<accession>A0ACC2YN57</accession>
<reference evidence="1" key="1">
    <citation type="submission" date="2022-10" db="EMBL/GenBank/DDBJ databases">
        <title>Culturing micro-colonial fungi from biological soil crusts in the Mojave desert and describing Neophaeococcomyces mojavensis, and introducing the new genera and species Taxawa tesnikishii.</title>
        <authorList>
            <person name="Kurbessoian T."/>
            <person name="Stajich J.E."/>
        </authorList>
    </citation>
    <scope>NUCLEOTIDE SEQUENCE</scope>
    <source>
        <strain evidence="1">JES_115</strain>
    </source>
</reference>
<protein>
    <submittedName>
        <fullName evidence="1">Uncharacterized protein</fullName>
    </submittedName>
</protein>